<feature type="domain" description="HTH araC/xylS-type" evidence="5">
    <location>
        <begin position="165"/>
        <end position="266"/>
    </location>
</feature>
<keyword evidence="3" id="KW-0804">Transcription</keyword>
<dbReference type="EMBL" id="BAAAUV010000006">
    <property type="protein sequence ID" value="GAA3211319.1"/>
    <property type="molecule type" value="Genomic_DNA"/>
</dbReference>
<feature type="compositionally biased region" description="Basic and acidic residues" evidence="4">
    <location>
        <begin position="261"/>
        <end position="270"/>
    </location>
</feature>
<comment type="caution">
    <text evidence="6">The sequence shown here is derived from an EMBL/GenBank/DDBJ whole genome shotgun (WGS) entry which is preliminary data.</text>
</comment>
<evidence type="ECO:0000256" key="1">
    <source>
        <dbReference type="ARBA" id="ARBA00023015"/>
    </source>
</evidence>
<dbReference type="InterPro" id="IPR003313">
    <property type="entry name" value="AraC-bd"/>
</dbReference>
<dbReference type="PRINTS" id="PR00032">
    <property type="entry name" value="HTHARAC"/>
</dbReference>
<evidence type="ECO:0000256" key="4">
    <source>
        <dbReference type="SAM" id="MobiDB-lite"/>
    </source>
</evidence>
<dbReference type="InterPro" id="IPR009057">
    <property type="entry name" value="Homeodomain-like_sf"/>
</dbReference>
<reference evidence="7" key="1">
    <citation type="journal article" date="2019" name="Int. J. Syst. Evol. Microbiol.">
        <title>The Global Catalogue of Microorganisms (GCM) 10K type strain sequencing project: providing services to taxonomists for standard genome sequencing and annotation.</title>
        <authorList>
            <consortium name="The Broad Institute Genomics Platform"/>
            <consortium name="The Broad Institute Genome Sequencing Center for Infectious Disease"/>
            <person name="Wu L."/>
            <person name="Ma J."/>
        </authorList>
    </citation>
    <scope>NUCLEOTIDE SEQUENCE [LARGE SCALE GENOMIC DNA]</scope>
    <source>
        <strain evidence="7">JCM 9377</strain>
    </source>
</reference>
<dbReference type="PROSITE" id="PS00041">
    <property type="entry name" value="HTH_ARAC_FAMILY_1"/>
    <property type="match status" value="1"/>
</dbReference>
<evidence type="ECO:0000313" key="6">
    <source>
        <dbReference type="EMBL" id="GAA3211319.1"/>
    </source>
</evidence>
<dbReference type="Pfam" id="PF02311">
    <property type="entry name" value="AraC_binding"/>
    <property type="match status" value="1"/>
</dbReference>
<dbReference type="InterPro" id="IPR018062">
    <property type="entry name" value="HTH_AraC-typ_CS"/>
</dbReference>
<proteinExistence type="predicted"/>
<feature type="region of interest" description="Disordered" evidence="4">
    <location>
        <begin position="258"/>
        <end position="279"/>
    </location>
</feature>
<dbReference type="Gene3D" id="1.10.10.60">
    <property type="entry name" value="Homeodomain-like"/>
    <property type="match status" value="1"/>
</dbReference>
<dbReference type="PANTHER" id="PTHR11019">
    <property type="entry name" value="HTH-TYPE TRANSCRIPTIONAL REGULATOR NIMR"/>
    <property type="match status" value="1"/>
</dbReference>
<dbReference type="CDD" id="cd06124">
    <property type="entry name" value="cupin_NimR-like_N"/>
    <property type="match status" value="1"/>
</dbReference>
<dbReference type="SUPFAM" id="SSF46689">
    <property type="entry name" value="Homeodomain-like"/>
    <property type="match status" value="1"/>
</dbReference>
<gene>
    <name evidence="6" type="ORF">GCM10010468_29950</name>
</gene>
<dbReference type="PROSITE" id="PS01124">
    <property type="entry name" value="HTH_ARAC_FAMILY_2"/>
    <property type="match status" value="1"/>
</dbReference>
<dbReference type="Pfam" id="PF12833">
    <property type="entry name" value="HTH_18"/>
    <property type="match status" value="1"/>
</dbReference>
<sequence>MADSSLPSVASIGAVTVRTAPSVLAGTLAYDAEDLVTGWHHHDLHQLEYALEGVAEVETAAGRYLVPPRQAIWVPAGTEHNTILRGVKTASVFFDPSMLPGGVFGRATVVAAAPLLREMIVYALRWPIRRTAADARADTYFSALALIIEDGLGREQPLWLPTSTDPLVAAVIAHTERHLASVTAGEVSDALHISERTLRRRFHDATGTTWREFVVRARLIRAMALLAEPGANVLEVGTAVGFTSPSAFSRAFRSFTGRTPTEYRRPRETEPGPQAPDHA</sequence>
<dbReference type="InterPro" id="IPR011051">
    <property type="entry name" value="RmlC_Cupin_sf"/>
</dbReference>
<accession>A0ABP6Q8E6</accession>
<keyword evidence="2" id="KW-0238">DNA-binding</keyword>
<protein>
    <submittedName>
        <fullName evidence="6">Helix-turn-helix transcriptional regulator</fullName>
    </submittedName>
</protein>
<dbReference type="PANTHER" id="PTHR11019:SF190">
    <property type="entry name" value="ARAC-FAMILY REGULATORY PROTEIN"/>
    <property type="match status" value="1"/>
</dbReference>
<dbReference type="SMART" id="SM00342">
    <property type="entry name" value="HTH_ARAC"/>
    <property type="match status" value="1"/>
</dbReference>
<dbReference type="Proteomes" id="UP001501237">
    <property type="component" value="Unassembled WGS sequence"/>
</dbReference>
<dbReference type="InterPro" id="IPR018060">
    <property type="entry name" value="HTH_AraC"/>
</dbReference>
<dbReference type="SUPFAM" id="SSF51182">
    <property type="entry name" value="RmlC-like cupins"/>
    <property type="match status" value="1"/>
</dbReference>
<evidence type="ECO:0000256" key="3">
    <source>
        <dbReference type="ARBA" id="ARBA00023163"/>
    </source>
</evidence>
<evidence type="ECO:0000259" key="5">
    <source>
        <dbReference type="PROSITE" id="PS01124"/>
    </source>
</evidence>
<dbReference type="Gene3D" id="2.60.120.10">
    <property type="entry name" value="Jelly Rolls"/>
    <property type="match status" value="1"/>
</dbReference>
<evidence type="ECO:0000313" key="7">
    <source>
        <dbReference type="Proteomes" id="UP001501237"/>
    </source>
</evidence>
<keyword evidence="7" id="KW-1185">Reference proteome</keyword>
<keyword evidence="1" id="KW-0805">Transcription regulation</keyword>
<name>A0ABP6Q8E6_9ACTN</name>
<dbReference type="InterPro" id="IPR020449">
    <property type="entry name" value="Tscrpt_reg_AraC-type_HTH"/>
</dbReference>
<evidence type="ECO:0000256" key="2">
    <source>
        <dbReference type="ARBA" id="ARBA00023125"/>
    </source>
</evidence>
<dbReference type="InterPro" id="IPR014710">
    <property type="entry name" value="RmlC-like_jellyroll"/>
</dbReference>
<organism evidence="6 7">
    <name type="scientific">Actinocorallia longicatena</name>
    <dbReference type="NCBI Taxonomy" id="111803"/>
    <lineage>
        <taxon>Bacteria</taxon>
        <taxon>Bacillati</taxon>
        <taxon>Actinomycetota</taxon>
        <taxon>Actinomycetes</taxon>
        <taxon>Streptosporangiales</taxon>
        <taxon>Thermomonosporaceae</taxon>
        <taxon>Actinocorallia</taxon>
    </lineage>
</organism>